<keyword evidence="15" id="KW-0812">Transmembrane</keyword>
<keyword evidence="6 13" id="KW-0441">Lipid A biosynthesis</keyword>
<dbReference type="NCBIfam" id="TIGR00682">
    <property type="entry name" value="lpxK"/>
    <property type="match status" value="1"/>
</dbReference>
<evidence type="ECO:0000256" key="8">
    <source>
        <dbReference type="ARBA" id="ARBA00022741"/>
    </source>
</evidence>
<sequence>MKKVIEALERFAIEVISERRWGHRATLLRWFLGFLSILYSWGVSFRLWLYQKGLCKSHPLGCLVISVGNLTVGGTGKTPIVEKLARDLTGAGRRVAILSRGYKSRRPPFFQRLKEKLQGRPSDPPRVVSDGRHVLLDSELAGDEPYMLARNLPNVVVLVSPDRVLSGKYAIRHFDVDTLVLDDGFQYLPLKERLDLVLIDTESPFGNGKLLPRGMLREPPKALQRADVLFLTKCEGNDLSALKAQLRRLNPHAPFVECVHRPRYLEEVFTGIRRPLEFLQGLKVGAVSGIARPESFENGLRRLGATLVYSRRFEDHHRFTPAEIQRVLERSRARLAKAVITTEKDAVRIPALPVRPPLPLYFLRVEIEFLRGAEELERRLQRAIQGPGRSQIQRTEEAKNPNATAVVSLS</sequence>
<dbReference type="RefSeq" id="WP_174582916.1">
    <property type="nucleotide sequence ID" value="NZ_CAJNOB010000006.1"/>
</dbReference>
<keyword evidence="11 13" id="KW-0443">Lipid metabolism</keyword>
<keyword evidence="5 13" id="KW-0444">Lipid biosynthesis</keyword>
<dbReference type="GO" id="GO:0009029">
    <property type="term" value="F:lipid-A 4'-kinase activity"/>
    <property type="evidence" value="ECO:0007669"/>
    <property type="project" value="UniProtKB-UniRule"/>
</dbReference>
<organism evidence="16 17">
    <name type="scientific">Candidatus Methylacidithermus pantelleriae</name>
    <dbReference type="NCBI Taxonomy" id="2744239"/>
    <lineage>
        <taxon>Bacteria</taxon>
        <taxon>Pseudomonadati</taxon>
        <taxon>Verrucomicrobiota</taxon>
        <taxon>Methylacidiphilae</taxon>
        <taxon>Methylacidiphilales</taxon>
        <taxon>Methylacidiphilaceae</taxon>
        <taxon>Candidatus Methylacidithermus</taxon>
    </lineage>
</organism>
<accession>A0A8J2FN70</accession>
<dbReference type="UniPathway" id="UPA00359">
    <property type="reaction ID" value="UER00482"/>
</dbReference>
<feature type="region of interest" description="Disordered" evidence="14">
    <location>
        <begin position="385"/>
        <end position="410"/>
    </location>
</feature>
<dbReference type="GO" id="GO:0005524">
    <property type="term" value="F:ATP binding"/>
    <property type="evidence" value="ECO:0007669"/>
    <property type="project" value="UniProtKB-UniRule"/>
</dbReference>
<comment type="pathway">
    <text evidence="2 13">Glycolipid biosynthesis; lipid IV(A) biosynthesis; lipid IV(A) from (3R)-3-hydroxytetradecanoyl-[acyl-carrier-protein] and UDP-N-acetyl-alpha-D-glucosamine: step 6/6.</text>
</comment>
<dbReference type="GO" id="GO:0009245">
    <property type="term" value="P:lipid A biosynthetic process"/>
    <property type="evidence" value="ECO:0007669"/>
    <property type="project" value="UniProtKB-UniRule"/>
</dbReference>
<keyword evidence="15" id="KW-0472">Membrane</keyword>
<evidence type="ECO:0000256" key="3">
    <source>
        <dbReference type="ARBA" id="ARBA00012071"/>
    </source>
</evidence>
<evidence type="ECO:0000256" key="13">
    <source>
        <dbReference type="HAMAP-Rule" id="MF_00409"/>
    </source>
</evidence>
<dbReference type="PANTHER" id="PTHR42724">
    <property type="entry name" value="TETRAACYLDISACCHARIDE 4'-KINASE"/>
    <property type="match status" value="1"/>
</dbReference>
<evidence type="ECO:0000256" key="2">
    <source>
        <dbReference type="ARBA" id="ARBA00004870"/>
    </source>
</evidence>
<dbReference type="EC" id="2.7.1.130" evidence="3 13"/>
<dbReference type="PANTHER" id="PTHR42724:SF1">
    <property type="entry name" value="TETRAACYLDISACCHARIDE 4'-KINASE, MITOCHONDRIAL-RELATED"/>
    <property type="match status" value="1"/>
</dbReference>
<evidence type="ECO:0000256" key="10">
    <source>
        <dbReference type="ARBA" id="ARBA00022840"/>
    </source>
</evidence>
<feature type="binding site" evidence="13">
    <location>
        <begin position="71"/>
        <end position="78"/>
    </location>
    <ligand>
        <name>ATP</name>
        <dbReference type="ChEBI" id="CHEBI:30616"/>
    </ligand>
</feature>
<dbReference type="InterPro" id="IPR003758">
    <property type="entry name" value="LpxK"/>
</dbReference>
<keyword evidence="9 13" id="KW-0418">Kinase</keyword>
<gene>
    <name evidence="13 16" type="primary">lpxK</name>
    <name evidence="16" type="ORF">MPNT_140049</name>
</gene>
<evidence type="ECO:0000256" key="6">
    <source>
        <dbReference type="ARBA" id="ARBA00022556"/>
    </source>
</evidence>
<evidence type="ECO:0000256" key="11">
    <source>
        <dbReference type="ARBA" id="ARBA00023098"/>
    </source>
</evidence>
<evidence type="ECO:0000256" key="9">
    <source>
        <dbReference type="ARBA" id="ARBA00022777"/>
    </source>
</evidence>
<evidence type="ECO:0000313" key="17">
    <source>
        <dbReference type="Proteomes" id="UP000663859"/>
    </source>
</evidence>
<keyword evidence="7 13" id="KW-0808">Transferase</keyword>
<keyword evidence="17" id="KW-1185">Reference proteome</keyword>
<reference evidence="16" key="1">
    <citation type="submission" date="2021-02" db="EMBL/GenBank/DDBJ databases">
        <authorList>
            <person name="Cremers G."/>
            <person name="Picone N."/>
        </authorList>
    </citation>
    <scope>NUCLEOTIDE SEQUENCE</scope>
    <source>
        <strain evidence="16">PQ17</strain>
    </source>
</reference>
<dbReference type="Pfam" id="PF02606">
    <property type="entry name" value="LpxK"/>
    <property type="match status" value="1"/>
</dbReference>
<evidence type="ECO:0000256" key="14">
    <source>
        <dbReference type="SAM" id="MobiDB-lite"/>
    </source>
</evidence>
<comment type="similarity">
    <text evidence="13">Belongs to the LpxK family.</text>
</comment>
<evidence type="ECO:0000256" key="5">
    <source>
        <dbReference type="ARBA" id="ARBA00022516"/>
    </source>
</evidence>
<keyword evidence="10 13" id="KW-0067">ATP-binding</keyword>
<dbReference type="InterPro" id="IPR027417">
    <property type="entry name" value="P-loop_NTPase"/>
</dbReference>
<dbReference type="GO" id="GO:0009244">
    <property type="term" value="P:lipopolysaccharide core region biosynthetic process"/>
    <property type="evidence" value="ECO:0007669"/>
    <property type="project" value="TreeGrafter"/>
</dbReference>
<evidence type="ECO:0000256" key="4">
    <source>
        <dbReference type="ARBA" id="ARBA00016436"/>
    </source>
</evidence>
<dbReference type="EMBL" id="CAJNOB010000006">
    <property type="protein sequence ID" value="CAF0693579.1"/>
    <property type="molecule type" value="Genomic_DNA"/>
</dbReference>
<keyword evidence="15" id="KW-1133">Transmembrane helix</keyword>
<dbReference type="Proteomes" id="UP000663859">
    <property type="component" value="Unassembled WGS sequence"/>
</dbReference>
<comment type="caution">
    <text evidence="16">The sequence shown here is derived from an EMBL/GenBank/DDBJ whole genome shotgun (WGS) entry which is preliminary data.</text>
</comment>
<comment type="catalytic activity">
    <reaction evidence="13">
        <text>a lipid A disaccharide + ATP = a lipid IVA + ADP + H(+)</text>
        <dbReference type="Rhea" id="RHEA:67840"/>
        <dbReference type="ChEBI" id="CHEBI:15378"/>
        <dbReference type="ChEBI" id="CHEBI:30616"/>
        <dbReference type="ChEBI" id="CHEBI:176343"/>
        <dbReference type="ChEBI" id="CHEBI:176425"/>
        <dbReference type="ChEBI" id="CHEBI:456216"/>
        <dbReference type="EC" id="2.7.1.130"/>
    </reaction>
</comment>
<dbReference type="SUPFAM" id="SSF52540">
    <property type="entry name" value="P-loop containing nucleoside triphosphate hydrolases"/>
    <property type="match status" value="1"/>
</dbReference>
<proteinExistence type="inferred from homology"/>
<name>A0A8J2FN70_9BACT</name>
<evidence type="ECO:0000313" key="16">
    <source>
        <dbReference type="EMBL" id="CAF0693579.1"/>
    </source>
</evidence>
<feature type="transmembrane region" description="Helical" evidence="15">
    <location>
        <begin position="27"/>
        <end position="49"/>
    </location>
</feature>
<protein>
    <recommendedName>
        <fullName evidence="4 13">Tetraacyldisaccharide 4'-kinase</fullName>
        <ecNumber evidence="3 13">2.7.1.130</ecNumber>
    </recommendedName>
    <alternativeName>
        <fullName evidence="12 13">Lipid A 4'-kinase</fullName>
    </alternativeName>
</protein>
<feature type="compositionally biased region" description="Polar residues" evidence="14">
    <location>
        <begin position="401"/>
        <end position="410"/>
    </location>
</feature>
<evidence type="ECO:0000256" key="12">
    <source>
        <dbReference type="ARBA" id="ARBA00029757"/>
    </source>
</evidence>
<keyword evidence="8 13" id="KW-0547">Nucleotide-binding</keyword>
<evidence type="ECO:0000256" key="1">
    <source>
        <dbReference type="ARBA" id="ARBA00002274"/>
    </source>
</evidence>
<dbReference type="HAMAP" id="MF_00409">
    <property type="entry name" value="LpxK"/>
    <property type="match status" value="1"/>
</dbReference>
<dbReference type="AlphaFoldDB" id="A0A8J2FN70"/>
<evidence type="ECO:0000256" key="15">
    <source>
        <dbReference type="SAM" id="Phobius"/>
    </source>
</evidence>
<comment type="function">
    <text evidence="1 13">Transfers the gamma-phosphate of ATP to the 4'-position of a tetraacyldisaccharide 1-phosphate intermediate (termed DS-1-P) to form tetraacyldisaccharide 1,4'-bis-phosphate (lipid IVA).</text>
</comment>
<dbReference type="GO" id="GO:0005886">
    <property type="term" value="C:plasma membrane"/>
    <property type="evidence" value="ECO:0007669"/>
    <property type="project" value="TreeGrafter"/>
</dbReference>
<evidence type="ECO:0000256" key="7">
    <source>
        <dbReference type="ARBA" id="ARBA00022679"/>
    </source>
</evidence>